<proteinExistence type="predicted"/>
<gene>
    <name evidence="1" type="ORF">GGX14DRAFT_574781</name>
</gene>
<evidence type="ECO:0000313" key="1">
    <source>
        <dbReference type="EMBL" id="KAJ7196712.1"/>
    </source>
</evidence>
<sequence>MLVETLSADELKHQQVTFGGFFESDGRLMGQEDIKTVQCDTSAQTCSVKVPAPGFLLANIQQRVGSVCIRVGGNTQESAKLVDSLPGNVILQKNLTASTGTTH</sequence>
<dbReference type="Proteomes" id="UP001219525">
    <property type="component" value="Unassembled WGS sequence"/>
</dbReference>
<dbReference type="EMBL" id="JARJCW010000082">
    <property type="protein sequence ID" value="KAJ7196712.1"/>
    <property type="molecule type" value="Genomic_DNA"/>
</dbReference>
<protein>
    <submittedName>
        <fullName evidence="1">Uncharacterized protein</fullName>
    </submittedName>
</protein>
<comment type="caution">
    <text evidence="1">The sequence shown here is derived from an EMBL/GenBank/DDBJ whole genome shotgun (WGS) entry which is preliminary data.</text>
</comment>
<dbReference type="AlphaFoldDB" id="A0AAD6Y4V3"/>
<evidence type="ECO:0000313" key="2">
    <source>
        <dbReference type="Proteomes" id="UP001219525"/>
    </source>
</evidence>
<keyword evidence="2" id="KW-1185">Reference proteome</keyword>
<accession>A0AAD6Y4V3</accession>
<name>A0AAD6Y4V3_9AGAR</name>
<reference evidence="1" key="1">
    <citation type="submission" date="2023-03" db="EMBL/GenBank/DDBJ databases">
        <title>Massive genome expansion in bonnet fungi (Mycena s.s.) driven by repeated elements and novel gene families across ecological guilds.</title>
        <authorList>
            <consortium name="Lawrence Berkeley National Laboratory"/>
            <person name="Harder C.B."/>
            <person name="Miyauchi S."/>
            <person name="Viragh M."/>
            <person name="Kuo A."/>
            <person name="Thoen E."/>
            <person name="Andreopoulos B."/>
            <person name="Lu D."/>
            <person name="Skrede I."/>
            <person name="Drula E."/>
            <person name="Henrissat B."/>
            <person name="Morin E."/>
            <person name="Kohler A."/>
            <person name="Barry K."/>
            <person name="LaButti K."/>
            <person name="Morin E."/>
            <person name="Salamov A."/>
            <person name="Lipzen A."/>
            <person name="Mereny Z."/>
            <person name="Hegedus B."/>
            <person name="Baldrian P."/>
            <person name="Stursova M."/>
            <person name="Weitz H."/>
            <person name="Taylor A."/>
            <person name="Grigoriev I.V."/>
            <person name="Nagy L.G."/>
            <person name="Martin F."/>
            <person name="Kauserud H."/>
        </authorList>
    </citation>
    <scope>NUCLEOTIDE SEQUENCE</scope>
    <source>
        <strain evidence="1">9144</strain>
    </source>
</reference>
<organism evidence="1 2">
    <name type="scientific">Mycena pura</name>
    <dbReference type="NCBI Taxonomy" id="153505"/>
    <lineage>
        <taxon>Eukaryota</taxon>
        <taxon>Fungi</taxon>
        <taxon>Dikarya</taxon>
        <taxon>Basidiomycota</taxon>
        <taxon>Agaricomycotina</taxon>
        <taxon>Agaricomycetes</taxon>
        <taxon>Agaricomycetidae</taxon>
        <taxon>Agaricales</taxon>
        <taxon>Marasmiineae</taxon>
        <taxon>Mycenaceae</taxon>
        <taxon>Mycena</taxon>
    </lineage>
</organism>